<reference evidence="2" key="1">
    <citation type="submission" date="2023-10" db="EMBL/GenBank/DDBJ databases">
        <authorList>
            <person name="Hackl T."/>
        </authorList>
    </citation>
    <scope>NUCLEOTIDE SEQUENCE</scope>
</reference>
<feature type="region of interest" description="Disordered" evidence="1">
    <location>
        <begin position="249"/>
        <end position="393"/>
    </location>
</feature>
<feature type="compositionally biased region" description="Polar residues" evidence="1">
    <location>
        <begin position="371"/>
        <end position="384"/>
    </location>
</feature>
<sequence>MLPNIRQKFVADTLTEAPPVVGLGDDELLTSRMLKLQHHEKEGAASQVDTVMHPRSGRKSRGREQFHLPVSNSQPEPVWRPGDGFSGDEAKPDFLFLMTGKRKRQRSRSLSSMGSLDFEAEAPKKNAGASAIDRPRVQHLTEHRLKRRRGVVKDVWPTIENFTEDTISPVSEQTLLERQKIIRSTVTPEPTPISIPKPAIKIAPSRRRYATDFENFGRDFNDFQGRSKDNVLQALDQVRLLRHESTVLEYDGGEDDEEYSYASEDDHEMIPATKYGRESEHDNSGDPSEHDDSGDQSQHDDSDEQSQQDDFAEQSELDGSEDQSELNGSDDKSELDDSDDRNEHADSEDSDENETRDLTRWQPGREDSDVPNLSSKAHFSTRFSSPDYHGEPH</sequence>
<gene>
    <name evidence="2" type="ORF">KHLLAP_LOCUS14366</name>
</gene>
<organism evidence="2 3">
    <name type="scientific">Anthostomella pinea</name>
    <dbReference type="NCBI Taxonomy" id="933095"/>
    <lineage>
        <taxon>Eukaryota</taxon>
        <taxon>Fungi</taxon>
        <taxon>Dikarya</taxon>
        <taxon>Ascomycota</taxon>
        <taxon>Pezizomycotina</taxon>
        <taxon>Sordariomycetes</taxon>
        <taxon>Xylariomycetidae</taxon>
        <taxon>Xylariales</taxon>
        <taxon>Xylariaceae</taxon>
        <taxon>Anthostomella</taxon>
    </lineage>
</organism>
<proteinExistence type="predicted"/>
<evidence type="ECO:0000313" key="2">
    <source>
        <dbReference type="EMBL" id="CAJ2513898.1"/>
    </source>
</evidence>
<dbReference type="Proteomes" id="UP001295740">
    <property type="component" value="Unassembled WGS sequence"/>
</dbReference>
<feature type="compositionally biased region" description="Basic and acidic residues" evidence="1">
    <location>
        <begin position="275"/>
        <end position="300"/>
    </location>
</feature>
<evidence type="ECO:0000256" key="1">
    <source>
        <dbReference type="SAM" id="MobiDB-lite"/>
    </source>
</evidence>
<feature type="compositionally biased region" description="Acidic residues" evidence="1">
    <location>
        <begin position="301"/>
        <end position="324"/>
    </location>
</feature>
<feature type="compositionally biased region" description="Basic and acidic residues" evidence="1">
    <location>
        <begin position="341"/>
        <end position="368"/>
    </location>
</feature>
<comment type="caution">
    <text evidence="2">The sequence shown here is derived from an EMBL/GenBank/DDBJ whole genome shotgun (WGS) entry which is preliminary data.</text>
</comment>
<protein>
    <submittedName>
        <fullName evidence="2">Uu.00g020170.m01.CDS01</fullName>
    </submittedName>
</protein>
<feature type="region of interest" description="Disordered" evidence="1">
    <location>
        <begin position="98"/>
        <end position="130"/>
    </location>
</feature>
<accession>A0AAI8VZF8</accession>
<dbReference type="AlphaFoldDB" id="A0AAI8VZF8"/>
<feature type="compositionally biased region" description="Acidic residues" evidence="1">
    <location>
        <begin position="251"/>
        <end position="267"/>
    </location>
</feature>
<keyword evidence="3" id="KW-1185">Reference proteome</keyword>
<evidence type="ECO:0000313" key="3">
    <source>
        <dbReference type="Proteomes" id="UP001295740"/>
    </source>
</evidence>
<feature type="region of interest" description="Disordered" evidence="1">
    <location>
        <begin position="39"/>
        <end position="85"/>
    </location>
</feature>
<dbReference type="EMBL" id="CAUWAG010000020">
    <property type="protein sequence ID" value="CAJ2513898.1"/>
    <property type="molecule type" value="Genomic_DNA"/>
</dbReference>
<name>A0AAI8VZF8_9PEZI</name>